<protein>
    <submittedName>
        <fullName evidence="1">Uncharacterized protein</fullName>
    </submittedName>
</protein>
<gene>
    <name evidence="1" type="ORF">NDU88_006524</name>
</gene>
<dbReference type="Proteomes" id="UP001066276">
    <property type="component" value="Chromosome 6"/>
</dbReference>
<dbReference type="AlphaFoldDB" id="A0AAV7QM70"/>
<evidence type="ECO:0000313" key="1">
    <source>
        <dbReference type="EMBL" id="KAJ1140164.1"/>
    </source>
</evidence>
<dbReference type="EMBL" id="JANPWB010000010">
    <property type="protein sequence ID" value="KAJ1140164.1"/>
    <property type="molecule type" value="Genomic_DNA"/>
</dbReference>
<organism evidence="1 2">
    <name type="scientific">Pleurodeles waltl</name>
    <name type="common">Iberian ribbed newt</name>
    <dbReference type="NCBI Taxonomy" id="8319"/>
    <lineage>
        <taxon>Eukaryota</taxon>
        <taxon>Metazoa</taxon>
        <taxon>Chordata</taxon>
        <taxon>Craniata</taxon>
        <taxon>Vertebrata</taxon>
        <taxon>Euteleostomi</taxon>
        <taxon>Amphibia</taxon>
        <taxon>Batrachia</taxon>
        <taxon>Caudata</taxon>
        <taxon>Salamandroidea</taxon>
        <taxon>Salamandridae</taxon>
        <taxon>Pleurodelinae</taxon>
        <taxon>Pleurodeles</taxon>
    </lineage>
</organism>
<sequence>MADLIVEIKGSREIMLTNINSDNQSGPIMSRFQKNIRVTEVEGQVADMQLEVYSLKKTVLELQDLTACLDDRVEDAEGSVKKNNLRLGFVEDAILQQFRGALQFESRNILILLDYTQRVQEVRRDYLANRKCLRDCGIL</sequence>
<accession>A0AAV7QM70</accession>
<comment type="caution">
    <text evidence="1">The sequence shown here is derived from an EMBL/GenBank/DDBJ whole genome shotgun (WGS) entry which is preliminary data.</text>
</comment>
<keyword evidence="2" id="KW-1185">Reference proteome</keyword>
<evidence type="ECO:0000313" key="2">
    <source>
        <dbReference type="Proteomes" id="UP001066276"/>
    </source>
</evidence>
<name>A0AAV7QM70_PLEWA</name>
<reference evidence="1" key="1">
    <citation type="journal article" date="2022" name="bioRxiv">
        <title>Sequencing and chromosome-scale assembly of the giantPleurodeles waltlgenome.</title>
        <authorList>
            <person name="Brown T."/>
            <person name="Elewa A."/>
            <person name="Iarovenko S."/>
            <person name="Subramanian E."/>
            <person name="Araus A.J."/>
            <person name="Petzold A."/>
            <person name="Susuki M."/>
            <person name="Suzuki K.-i.T."/>
            <person name="Hayashi T."/>
            <person name="Toyoda A."/>
            <person name="Oliveira C."/>
            <person name="Osipova E."/>
            <person name="Leigh N.D."/>
            <person name="Simon A."/>
            <person name="Yun M.H."/>
        </authorList>
    </citation>
    <scope>NUCLEOTIDE SEQUENCE</scope>
    <source>
        <strain evidence="1">20211129_DDA</strain>
        <tissue evidence="1">Liver</tissue>
    </source>
</reference>
<proteinExistence type="predicted"/>